<proteinExistence type="predicted"/>
<evidence type="ECO:0000256" key="1">
    <source>
        <dbReference type="SAM" id="MobiDB-lite"/>
    </source>
</evidence>
<dbReference type="AlphaFoldDB" id="A0A369TDY7"/>
<feature type="region of interest" description="Disordered" evidence="1">
    <location>
        <begin position="84"/>
        <end position="109"/>
    </location>
</feature>
<dbReference type="EMBL" id="QPMH01000005">
    <property type="protein sequence ID" value="RDD62585.1"/>
    <property type="molecule type" value="Genomic_DNA"/>
</dbReference>
<reference evidence="2 3" key="1">
    <citation type="submission" date="2018-07" db="EMBL/GenBank/DDBJ databases">
        <title>Venubactetium sediminum gen. nov., sp. nov., isolated from a marine solar saltern.</title>
        <authorList>
            <person name="Wang S."/>
        </authorList>
    </citation>
    <scope>NUCLEOTIDE SEQUENCE [LARGE SCALE GENOMIC DNA]</scope>
    <source>
        <strain evidence="2 3">WD2A32</strain>
    </source>
</reference>
<organism evidence="2 3">
    <name type="scientific">Ferruginivarius sediminum</name>
    <dbReference type="NCBI Taxonomy" id="2661937"/>
    <lineage>
        <taxon>Bacteria</taxon>
        <taxon>Pseudomonadati</taxon>
        <taxon>Pseudomonadota</taxon>
        <taxon>Alphaproteobacteria</taxon>
        <taxon>Rhodospirillales</taxon>
        <taxon>Rhodospirillaceae</taxon>
        <taxon>Ferruginivarius</taxon>
    </lineage>
</organism>
<evidence type="ECO:0008006" key="4">
    <source>
        <dbReference type="Google" id="ProtNLM"/>
    </source>
</evidence>
<comment type="caution">
    <text evidence="2">The sequence shown here is derived from an EMBL/GenBank/DDBJ whole genome shotgun (WGS) entry which is preliminary data.</text>
</comment>
<dbReference type="Proteomes" id="UP000253941">
    <property type="component" value="Unassembled WGS sequence"/>
</dbReference>
<name>A0A369TDY7_9PROT</name>
<keyword evidence="3" id="KW-1185">Reference proteome</keyword>
<evidence type="ECO:0000313" key="3">
    <source>
        <dbReference type="Proteomes" id="UP000253941"/>
    </source>
</evidence>
<evidence type="ECO:0000313" key="2">
    <source>
        <dbReference type="EMBL" id="RDD62585.1"/>
    </source>
</evidence>
<accession>A0A369TDY7</accession>
<sequence length="109" mass="11887">MSAKLETELTTLSRQIEQAESAVAEGADTDLAGLDEQVSRLCREVQALPREDGRALLPTLQELLDGIGRLDAAMKQRFDGVKTELQAHGRRTQAVKAYGRPPSSGPRED</sequence>
<gene>
    <name evidence="2" type="ORF">DRB17_08060</name>
</gene>
<dbReference type="RefSeq" id="WP_114581681.1">
    <property type="nucleotide sequence ID" value="NZ_QPMH01000005.1"/>
</dbReference>
<protein>
    <recommendedName>
        <fullName evidence="4">Flagellar protein FliT</fullName>
    </recommendedName>
</protein>